<dbReference type="PANTHER" id="PTHR47183:SF3">
    <property type="entry name" value="TRANSFERASE"/>
    <property type="match status" value="1"/>
</dbReference>
<sequence length="221" mass="24880">MYEMNAIILCGGQGIRLRPLTADIPKPLVPVRGRPIIDFIIEFLRNQNVTDITIAGGYLVEKLVQHFHDDEHVKVIDTGDCDIIDRLKLLLAGDAKETLVLYGDTLSDVNLVDLLSAHHKSKCEATVTVWPLKSSFGVFDLDEASRVINYAEKPELDKWINIGYFVLSKSAISALGQFKTFEEFLTSLTSRRQLHAFKHRGMHITINSRAELEEAESELIC</sequence>
<evidence type="ECO:0000313" key="3">
    <source>
        <dbReference type="EMBL" id="CAB4678363.1"/>
    </source>
</evidence>
<proteinExistence type="predicted"/>
<reference evidence="2" key="1">
    <citation type="submission" date="2020-05" db="EMBL/GenBank/DDBJ databases">
        <authorList>
            <person name="Chiriac C."/>
            <person name="Salcher M."/>
            <person name="Ghai R."/>
            <person name="Kavagutti S V."/>
        </authorList>
    </citation>
    <scope>NUCLEOTIDE SEQUENCE</scope>
</reference>
<dbReference type="Gene3D" id="3.90.550.10">
    <property type="entry name" value="Spore Coat Polysaccharide Biosynthesis Protein SpsA, Chain A"/>
    <property type="match status" value="1"/>
</dbReference>
<dbReference type="EMBL" id="CAEZSE010000153">
    <property type="protein sequence ID" value="CAB4540379.1"/>
    <property type="molecule type" value="Genomic_DNA"/>
</dbReference>
<gene>
    <name evidence="2" type="ORF">UFOPK1353_00893</name>
    <name evidence="3" type="ORF">UFOPK2292_01250</name>
</gene>
<dbReference type="PANTHER" id="PTHR47183">
    <property type="entry name" value="GLUCOSE-1-PHOSPHATE CYTIDYLYLTRANSFERASE-RELATED"/>
    <property type="match status" value="1"/>
</dbReference>
<evidence type="ECO:0000259" key="1">
    <source>
        <dbReference type="Pfam" id="PF00483"/>
    </source>
</evidence>
<dbReference type="AlphaFoldDB" id="A0A6J6BPS5"/>
<evidence type="ECO:0000313" key="2">
    <source>
        <dbReference type="EMBL" id="CAB4540379.1"/>
    </source>
</evidence>
<organism evidence="2">
    <name type="scientific">freshwater metagenome</name>
    <dbReference type="NCBI Taxonomy" id="449393"/>
    <lineage>
        <taxon>unclassified sequences</taxon>
        <taxon>metagenomes</taxon>
        <taxon>ecological metagenomes</taxon>
    </lineage>
</organism>
<name>A0A6J6BPS5_9ZZZZ</name>
<dbReference type="SUPFAM" id="SSF53448">
    <property type="entry name" value="Nucleotide-diphospho-sugar transferases"/>
    <property type="match status" value="1"/>
</dbReference>
<dbReference type="EMBL" id="CAEZWU010000221">
    <property type="protein sequence ID" value="CAB4678363.1"/>
    <property type="molecule type" value="Genomic_DNA"/>
</dbReference>
<protein>
    <submittedName>
        <fullName evidence="2">Unannotated protein</fullName>
    </submittedName>
</protein>
<dbReference type="InterPro" id="IPR029044">
    <property type="entry name" value="Nucleotide-diphossugar_trans"/>
</dbReference>
<dbReference type="InterPro" id="IPR005835">
    <property type="entry name" value="NTP_transferase_dom"/>
</dbReference>
<dbReference type="InterPro" id="IPR013446">
    <property type="entry name" value="G1P_cyt_trans-like"/>
</dbReference>
<dbReference type="GO" id="GO:0047343">
    <property type="term" value="F:glucose-1-phosphate cytidylyltransferase activity"/>
    <property type="evidence" value="ECO:0007669"/>
    <property type="project" value="InterPro"/>
</dbReference>
<dbReference type="Pfam" id="PF00483">
    <property type="entry name" value="NTP_transferase"/>
    <property type="match status" value="1"/>
</dbReference>
<feature type="domain" description="Nucleotidyl transferase" evidence="1">
    <location>
        <begin position="6"/>
        <end position="175"/>
    </location>
</feature>
<accession>A0A6J6BPS5</accession>
<dbReference type="CDD" id="cd04181">
    <property type="entry name" value="NTP_transferase"/>
    <property type="match status" value="1"/>
</dbReference>